<sequence length="281" mass="30711">MFQSKPICILKAGPTIDGRNIEQKIIDDIAETYNPKLYNARINEDHWQYGPKLGDVLSVEKRDDELWAVLKPNSRLLSNIERDQLLHASCEFYPDFASSGRAYLSGLAMTDEPASLGTTQVHLSASSDKCKGQESLSSGATVSLEMLSGKEHSDQETKTLLKRFINLLGVNQSVSLSKKVDEEEEVEMSKELEALLTKITEQNEANTTALSSLADAVTKLSASKEETPPPAEEEQSDATAELSKTVEALSAQVTELTTKLSAVTDEEKRGLAGEGGEMPYL</sequence>
<evidence type="ECO:0000313" key="2">
    <source>
        <dbReference type="EMBL" id="RYU62191.1"/>
    </source>
</evidence>
<dbReference type="Proteomes" id="UP000294166">
    <property type="component" value="Unassembled WGS sequence"/>
</dbReference>
<dbReference type="EMBL" id="SEZN01000037">
    <property type="protein sequence ID" value="RYU62191.1"/>
    <property type="molecule type" value="Genomic_DNA"/>
</dbReference>
<feature type="region of interest" description="Disordered" evidence="1">
    <location>
        <begin position="260"/>
        <end position="281"/>
    </location>
</feature>
<comment type="caution">
    <text evidence="2">The sequence shown here is derived from an EMBL/GenBank/DDBJ whole genome shotgun (WGS) entry which is preliminary data.</text>
</comment>
<protein>
    <submittedName>
        <fullName evidence="2">Phage capsid protein</fullName>
    </submittedName>
</protein>
<dbReference type="InterPro" id="IPR009228">
    <property type="entry name" value="Capsid_scaffold_GpO"/>
</dbReference>
<dbReference type="RefSeq" id="WP_130066644.1">
    <property type="nucleotide sequence ID" value="NZ_SEZN01000037.1"/>
</dbReference>
<organism evidence="2 3">
    <name type="scientific">Aliivibrio finisterrensis</name>
    <dbReference type="NCBI Taxonomy" id="511998"/>
    <lineage>
        <taxon>Bacteria</taxon>
        <taxon>Pseudomonadati</taxon>
        <taxon>Pseudomonadota</taxon>
        <taxon>Gammaproteobacteria</taxon>
        <taxon>Vibrionales</taxon>
        <taxon>Vibrionaceae</taxon>
        <taxon>Aliivibrio</taxon>
    </lineage>
</organism>
<evidence type="ECO:0000313" key="3">
    <source>
        <dbReference type="Proteomes" id="UP000294166"/>
    </source>
</evidence>
<reference evidence="2 3" key="1">
    <citation type="submission" date="2019-02" db="EMBL/GenBank/DDBJ databases">
        <title>Genome sequences of Aliivibrio finisterrensis strains from farmed Atlantic salmon.</title>
        <authorList>
            <person name="Bowman J.P."/>
        </authorList>
    </citation>
    <scope>NUCLEOTIDE SEQUENCE [LARGE SCALE GENOMIC DNA]</scope>
    <source>
        <strain evidence="2 3">A21</strain>
    </source>
</reference>
<gene>
    <name evidence="2" type="ORF">ERW53_16915</name>
</gene>
<accession>A0ABY0I2I4</accession>
<proteinExistence type="predicted"/>
<feature type="compositionally biased region" description="Gly residues" evidence="1">
    <location>
        <begin position="272"/>
        <end position="281"/>
    </location>
</feature>
<feature type="region of interest" description="Disordered" evidence="1">
    <location>
        <begin position="219"/>
        <end position="243"/>
    </location>
</feature>
<keyword evidence="3" id="KW-1185">Reference proteome</keyword>
<dbReference type="Gene3D" id="1.10.510.10">
    <property type="entry name" value="Transferase(Phosphotransferase) domain 1"/>
    <property type="match status" value="1"/>
</dbReference>
<evidence type="ECO:0000256" key="1">
    <source>
        <dbReference type="SAM" id="MobiDB-lite"/>
    </source>
</evidence>
<dbReference type="Pfam" id="PF05929">
    <property type="entry name" value="Phage_GPO"/>
    <property type="match status" value="1"/>
</dbReference>
<name>A0ABY0I2I4_9GAMM</name>